<dbReference type="PIRSF" id="PIRSF006728">
    <property type="entry name" value="CinA"/>
    <property type="match status" value="1"/>
</dbReference>
<organism evidence="3 4">
    <name type="scientific">Anaeromonas frigoriresistens</name>
    <dbReference type="NCBI Taxonomy" id="2683708"/>
    <lineage>
        <taxon>Bacteria</taxon>
        <taxon>Bacillati</taxon>
        <taxon>Bacillota</taxon>
        <taxon>Tissierellia</taxon>
        <taxon>Tissierellales</taxon>
        <taxon>Thermohalobacteraceae</taxon>
        <taxon>Anaeromonas</taxon>
    </lineage>
</organism>
<dbReference type="RefSeq" id="WP_203367814.1">
    <property type="nucleotide sequence ID" value="NZ_WSFT01000053.1"/>
</dbReference>
<dbReference type="Pfam" id="PF00994">
    <property type="entry name" value="MoCF_biosynth"/>
    <property type="match status" value="1"/>
</dbReference>
<dbReference type="EMBL" id="WSFT01000053">
    <property type="protein sequence ID" value="MBS4539907.1"/>
    <property type="molecule type" value="Genomic_DNA"/>
</dbReference>
<dbReference type="Gene3D" id="3.90.950.20">
    <property type="entry name" value="CinA-like"/>
    <property type="match status" value="1"/>
</dbReference>
<dbReference type="PANTHER" id="PTHR13939:SF0">
    <property type="entry name" value="NMN AMIDOHYDROLASE-LIKE PROTEIN YFAY"/>
    <property type="match status" value="1"/>
</dbReference>
<dbReference type="InterPro" id="IPR050101">
    <property type="entry name" value="CinA"/>
</dbReference>
<dbReference type="NCBIfam" id="TIGR00200">
    <property type="entry name" value="cinA_nterm"/>
    <property type="match status" value="1"/>
</dbReference>
<dbReference type="PANTHER" id="PTHR13939">
    <property type="entry name" value="NICOTINAMIDE-NUCLEOTIDE AMIDOHYDROLASE PNCC"/>
    <property type="match status" value="1"/>
</dbReference>
<dbReference type="Proteomes" id="UP000724672">
    <property type="component" value="Unassembled WGS sequence"/>
</dbReference>
<dbReference type="Pfam" id="PF18146">
    <property type="entry name" value="CinA_KH"/>
    <property type="match status" value="1"/>
</dbReference>
<feature type="domain" description="MoaB/Mog" evidence="2">
    <location>
        <begin position="4"/>
        <end position="171"/>
    </location>
</feature>
<reference evidence="3" key="1">
    <citation type="submission" date="2019-12" db="EMBL/GenBank/DDBJ databases">
        <title>Clostridiaceae gen. nov. sp. nov., isolated from sediment in Xinjiang, China.</title>
        <authorList>
            <person name="Zhang R."/>
        </authorList>
    </citation>
    <scope>NUCLEOTIDE SEQUENCE</scope>
    <source>
        <strain evidence="3">D2Q-11</strain>
    </source>
</reference>
<dbReference type="InterPro" id="IPR001453">
    <property type="entry name" value="MoaB/Mog_dom"/>
</dbReference>
<dbReference type="CDD" id="cd00885">
    <property type="entry name" value="cinA"/>
    <property type="match status" value="1"/>
</dbReference>
<dbReference type="InterPro" id="IPR008136">
    <property type="entry name" value="CinA_C"/>
</dbReference>
<evidence type="ECO:0000256" key="1">
    <source>
        <dbReference type="HAMAP-Rule" id="MF_00226"/>
    </source>
</evidence>
<dbReference type="Gene3D" id="3.30.70.2860">
    <property type="match status" value="1"/>
</dbReference>
<dbReference type="NCBIfam" id="TIGR00199">
    <property type="entry name" value="PncC_domain"/>
    <property type="match status" value="1"/>
</dbReference>
<evidence type="ECO:0000313" key="4">
    <source>
        <dbReference type="Proteomes" id="UP000724672"/>
    </source>
</evidence>
<dbReference type="HAMAP" id="MF_00226_B">
    <property type="entry name" value="CinA_B"/>
    <property type="match status" value="1"/>
</dbReference>
<name>A0A942V2G4_9FIRM</name>
<dbReference type="InterPro" id="IPR008135">
    <property type="entry name" value="Competence-induced_CinA"/>
</dbReference>
<dbReference type="InterPro" id="IPR041424">
    <property type="entry name" value="CinA_KH"/>
</dbReference>
<dbReference type="SMART" id="SM00852">
    <property type="entry name" value="MoCF_biosynth"/>
    <property type="match status" value="1"/>
</dbReference>
<gene>
    <name evidence="1" type="primary">cinA</name>
    <name evidence="3" type="ORF">GOQ27_15635</name>
</gene>
<keyword evidence="4" id="KW-1185">Reference proteome</keyword>
<proteinExistence type="inferred from homology"/>
<dbReference type="InterPro" id="IPR036425">
    <property type="entry name" value="MoaB/Mog-like_dom_sf"/>
</dbReference>
<dbReference type="Gene3D" id="3.40.980.10">
    <property type="entry name" value="MoaB/Mog-like domain"/>
    <property type="match status" value="1"/>
</dbReference>
<evidence type="ECO:0000259" key="2">
    <source>
        <dbReference type="SMART" id="SM00852"/>
    </source>
</evidence>
<evidence type="ECO:0000313" key="3">
    <source>
        <dbReference type="EMBL" id="MBS4539907.1"/>
    </source>
</evidence>
<protein>
    <recommendedName>
        <fullName evidence="1">Putative competence-damage inducible protein</fullName>
    </recommendedName>
</protein>
<dbReference type="SUPFAM" id="SSF142433">
    <property type="entry name" value="CinA-like"/>
    <property type="match status" value="1"/>
</dbReference>
<dbReference type="AlphaFoldDB" id="A0A942V2G4"/>
<accession>A0A942V2G4</accession>
<comment type="caution">
    <text evidence="3">The sequence shown here is derived from an EMBL/GenBank/DDBJ whole genome shotgun (WGS) entry which is preliminary data.</text>
</comment>
<sequence length="408" mass="45177">MNAIVISIGDEILSGDILNTNSQFISKSLKEQNIEVSKIYTIRDNIEDIINSTKESLAHSDIIIVTGGLGPTEDDKTREGVAEALNYNLVLDDSLLKEIKDKFTKNNYIMSDNNIKQAYRIENSIVLKNTKGTAPGMLVNYHNKKIFLLPGPPRELQPMFNKYVLDSLRNKSDQKIFTRTIHTIGIGESHLEEKIKPFFNNNIQIGMYANNGIVDIKVSSKASCLSQAKNNVNAFLNSIDIDKYIWGFDEETLESIVLELLKKNNLTIGFAESLTGGLISSNFTRLSGVSEVFPLSLITYSNASKINLLGVKKETLKEYGAVSKETAIEMAEGLVKKYEVDIALSVTGIAGPTGATKNKPVGLVFIGIANKKISISKKIILNGDRNNIQNRTSLNAFSTLRNFLLKNY</sequence>
<dbReference type="Pfam" id="PF02464">
    <property type="entry name" value="CinA"/>
    <property type="match status" value="1"/>
</dbReference>
<dbReference type="NCBIfam" id="TIGR00177">
    <property type="entry name" value="molyb_syn"/>
    <property type="match status" value="1"/>
</dbReference>
<comment type="similarity">
    <text evidence="1">Belongs to the CinA family.</text>
</comment>
<dbReference type="SUPFAM" id="SSF53218">
    <property type="entry name" value="Molybdenum cofactor biosynthesis proteins"/>
    <property type="match status" value="1"/>
</dbReference>
<dbReference type="InterPro" id="IPR036653">
    <property type="entry name" value="CinA-like_C"/>
</dbReference>
<dbReference type="NCBIfam" id="NF001813">
    <property type="entry name" value="PRK00549.1"/>
    <property type="match status" value="1"/>
</dbReference>